<reference evidence="1 2" key="1">
    <citation type="journal article" date="2018" name="Int. J. Syst. Bacteriol.">
        <title>Oceaniradius stylonemae gen. nov., sp. nov., isolated from a red alga, Stylonema cornu-cervi.</title>
        <authorList>
            <person name="Jeong S."/>
        </authorList>
    </citation>
    <scope>NUCLEOTIDE SEQUENCE [LARGE SCALE GENOMIC DNA]</scope>
    <source>
        <strain evidence="1 2">StC1</strain>
    </source>
</reference>
<evidence type="ECO:0000313" key="2">
    <source>
        <dbReference type="Proteomes" id="UP000246132"/>
    </source>
</evidence>
<protein>
    <submittedName>
        <fullName evidence="1">Uncharacterized protein</fullName>
    </submittedName>
</protein>
<dbReference type="Proteomes" id="UP000246132">
    <property type="component" value="Unassembled WGS sequence"/>
</dbReference>
<dbReference type="RefSeq" id="WP_109766323.1">
    <property type="nucleotide sequence ID" value="NZ_QFWV02000008.1"/>
</dbReference>
<dbReference type="EMBL" id="QFWV02000008">
    <property type="protein sequence ID" value="RKF05693.1"/>
    <property type="molecule type" value="Genomic_DNA"/>
</dbReference>
<accession>A0A3A8AIP9</accession>
<keyword evidence="2" id="KW-1185">Reference proteome</keyword>
<dbReference type="AlphaFoldDB" id="A0A3A8AIP9"/>
<name>A0A3A8AIP9_9HYPH</name>
<organism evidence="1 2">
    <name type="scientific">Oceaniradius stylonematis</name>
    <dbReference type="NCBI Taxonomy" id="2184161"/>
    <lineage>
        <taxon>Bacteria</taxon>
        <taxon>Pseudomonadati</taxon>
        <taxon>Pseudomonadota</taxon>
        <taxon>Alphaproteobacteria</taxon>
        <taxon>Hyphomicrobiales</taxon>
        <taxon>Ahrensiaceae</taxon>
        <taxon>Oceaniradius</taxon>
    </lineage>
</organism>
<sequence>MTQARKGRGTRPIRHMVASKAFYDRLPPGAELLMLSPMVMAMRLPMVLWELSTPQFSARRGRPEGHRAVFEKAAAVVESYGAAQAEMARSAALFWIDAFSGAMPDPDRLSRSLTDLADASIEPHARRVRANYRRLRADGRKRTAPQR</sequence>
<gene>
    <name evidence="1" type="ORF">DEM25_013885</name>
</gene>
<evidence type="ECO:0000313" key="1">
    <source>
        <dbReference type="EMBL" id="RKF05693.1"/>
    </source>
</evidence>
<comment type="caution">
    <text evidence="1">The sequence shown here is derived from an EMBL/GenBank/DDBJ whole genome shotgun (WGS) entry which is preliminary data.</text>
</comment>
<proteinExistence type="predicted"/>
<dbReference type="OrthoDB" id="8116792at2"/>